<evidence type="ECO:0000313" key="2">
    <source>
        <dbReference type="Proteomes" id="UP000186143"/>
    </source>
</evidence>
<name>A0A1Q9ACR7_9HYPH</name>
<gene>
    <name evidence="1" type="ORF">BJF92_14820</name>
</gene>
<dbReference type="OrthoDB" id="8366098at2"/>
<dbReference type="RefSeq" id="WP_143524186.1">
    <property type="nucleotide sequence ID" value="NZ_MKIO01000047.1"/>
</dbReference>
<reference evidence="1 2" key="1">
    <citation type="submission" date="2016-09" db="EMBL/GenBank/DDBJ databases">
        <title>Rhizobium sp. nov., a novel species isolated from the rice rhizosphere.</title>
        <authorList>
            <person name="Zhao J."/>
            <person name="Zhang X."/>
        </authorList>
    </citation>
    <scope>NUCLEOTIDE SEQUENCE [LARGE SCALE GENOMIC DNA]</scope>
    <source>
        <strain evidence="1 2">MH17</strain>
    </source>
</reference>
<dbReference type="AlphaFoldDB" id="A0A1Q9ACR7"/>
<dbReference type="EMBL" id="MKIO01000047">
    <property type="protein sequence ID" value="OLP52679.1"/>
    <property type="molecule type" value="Genomic_DNA"/>
</dbReference>
<comment type="caution">
    <text evidence="1">The sequence shown here is derived from an EMBL/GenBank/DDBJ whole genome shotgun (WGS) entry which is preliminary data.</text>
</comment>
<evidence type="ECO:0000313" key="1">
    <source>
        <dbReference type="EMBL" id="OLP52679.1"/>
    </source>
</evidence>
<proteinExistence type="predicted"/>
<organism evidence="1 2">
    <name type="scientific">Xaviernesmea rhizosphaerae</name>
    <dbReference type="NCBI Taxonomy" id="1672749"/>
    <lineage>
        <taxon>Bacteria</taxon>
        <taxon>Pseudomonadati</taxon>
        <taxon>Pseudomonadota</taxon>
        <taxon>Alphaproteobacteria</taxon>
        <taxon>Hyphomicrobiales</taxon>
        <taxon>Rhizobiaceae</taxon>
        <taxon>Rhizobium/Agrobacterium group</taxon>
        <taxon>Xaviernesmea</taxon>
    </lineage>
</organism>
<sequence>MLTHDAEGNGKGILEINGQSQPVSYEVIMARDEDETRSVRIRLMAPRDWLMKQGFSGEATLVRDNGSRVKVSHEGGVGVEDPIAVALEGYEALKGGEGEAAEAYPELSSH</sequence>
<accession>A0A1Q9ACR7</accession>
<dbReference type="Proteomes" id="UP000186143">
    <property type="component" value="Unassembled WGS sequence"/>
</dbReference>
<protein>
    <submittedName>
        <fullName evidence="1">Uncharacterized protein</fullName>
    </submittedName>
</protein>